<dbReference type="InterPro" id="IPR001387">
    <property type="entry name" value="Cro/C1-type_HTH"/>
</dbReference>
<dbReference type="HOGENOM" id="CLU_144769_0_0_7"/>
<reference evidence="1 2" key="1">
    <citation type="journal article" date="2015" name="Genome Announc.">
        <title>Complete Genome of Geobacter pickeringii G13T, a Metal-Reducing Isolate from Sedimentary Kaolin Deposits.</title>
        <authorList>
            <person name="Badalamenti J.P."/>
            <person name="Bond D.R."/>
        </authorList>
    </citation>
    <scope>NUCLEOTIDE SEQUENCE [LARGE SCALE GENOMIC DNA]</scope>
    <source>
        <strain evidence="1 2">G13</strain>
    </source>
</reference>
<dbReference type="RefSeq" id="WP_039743290.1">
    <property type="nucleotide sequence ID" value="NZ_CP009788.1"/>
</dbReference>
<protein>
    <recommendedName>
        <fullName evidence="3">DUF2442 domain-containing protein</fullName>
    </recommendedName>
</protein>
<evidence type="ECO:0008006" key="3">
    <source>
        <dbReference type="Google" id="ProtNLM"/>
    </source>
</evidence>
<dbReference type="OrthoDB" id="6935755at2"/>
<dbReference type="CDD" id="cd00093">
    <property type="entry name" value="HTH_XRE"/>
    <property type="match status" value="1"/>
</dbReference>
<dbReference type="SUPFAM" id="SSF47413">
    <property type="entry name" value="lambda repressor-like DNA-binding domains"/>
    <property type="match status" value="1"/>
</dbReference>
<dbReference type="KEGG" id="gpi:GPICK_11315"/>
<sequence length="147" mass="16188">MNKPPRIEEVTATSPATLTIRWSTGETLTADVGDWIGRFALLAPLRDESVFAGARVGWYGHSVEWGEGVELGADQLYSRCRIEAGEPSPAEFDAWMRANNLSLASAAEAIGMSRRMIANYRTGSRPIPRHVWLACIGWETIKGRRAA</sequence>
<dbReference type="Gene3D" id="3.30.2020.10">
    <property type="entry name" value="NE0471-like N-terminal domain"/>
    <property type="match status" value="1"/>
</dbReference>
<proteinExistence type="predicted"/>
<dbReference type="AlphaFoldDB" id="A0A0B5BHB7"/>
<dbReference type="InterPro" id="IPR036782">
    <property type="entry name" value="NE0471-like_N"/>
</dbReference>
<evidence type="ECO:0000313" key="2">
    <source>
        <dbReference type="Proteomes" id="UP000057609"/>
    </source>
</evidence>
<dbReference type="STRING" id="345632.GPICK_11315"/>
<dbReference type="Proteomes" id="UP000057609">
    <property type="component" value="Chromosome"/>
</dbReference>
<dbReference type="SUPFAM" id="SSF143880">
    <property type="entry name" value="NE0471 N-terminal domain-like"/>
    <property type="match status" value="1"/>
</dbReference>
<dbReference type="GO" id="GO:0003677">
    <property type="term" value="F:DNA binding"/>
    <property type="evidence" value="ECO:0007669"/>
    <property type="project" value="InterPro"/>
</dbReference>
<keyword evidence="2" id="KW-1185">Reference proteome</keyword>
<dbReference type="InterPro" id="IPR018841">
    <property type="entry name" value="DUF2442"/>
</dbReference>
<dbReference type="Pfam" id="PF10387">
    <property type="entry name" value="DUF2442"/>
    <property type="match status" value="1"/>
</dbReference>
<dbReference type="EMBL" id="CP009788">
    <property type="protein sequence ID" value="AJE03865.1"/>
    <property type="molecule type" value="Genomic_DNA"/>
</dbReference>
<gene>
    <name evidence="1" type="ORF">GPICK_11315</name>
</gene>
<dbReference type="InterPro" id="IPR010982">
    <property type="entry name" value="Lambda_DNA-bd_dom_sf"/>
</dbReference>
<accession>A0A0B5BHB7</accession>
<evidence type="ECO:0000313" key="1">
    <source>
        <dbReference type="EMBL" id="AJE03865.1"/>
    </source>
</evidence>
<name>A0A0B5BHB7_9BACT</name>
<dbReference type="Gene3D" id="1.10.260.40">
    <property type="entry name" value="lambda repressor-like DNA-binding domains"/>
    <property type="match status" value="1"/>
</dbReference>
<organism evidence="1 2">
    <name type="scientific">Geobacter pickeringii</name>
    <dbReference type="NCBI Taxonomy" id="345632"/>
    <lineage>
        <taxon>Bacteria</taxon>
        <taxon>Pseudomonadati</taxon>
        <taxon>Thermodesulfobacteriota</taxon>
        <taxon>Desulfuromonadia</taxon>
        <taxon>Geobacterales</taxon>
        <taxon>Geobacteraceae</taxon>
        <taxon>Geobacter</taxon>
    </lineage>
</organism>